<feature type="coiled-coil region" evidence="1">
    <location>
        <begin position="313"/>
        <end position="347"/>
    </location>
</feature>
<dbReference type="Proteomes" id="UP000604046">
    <property type="component" value="Unassembled WGS sequence"/>
</dbReference>
<protein>
    <submittedName>
        <fullName evidence="3">Uncharacterized protein</fullName>
    </submittedName>
</protein>
<keyword evidence="4" id="KW-1185">Reference proteome</keyword>
<evidence type="ECO:0000256" key="1">
    <source>
        <dbReference type="SAM" id="Coils"/>
    </source>
</evidence>
<gene>
    <name evidence="3" type="ORF">SNAT2548_LOCUS16392</name>
</gene>
<feature type="coiled-coil region" evidence="1">
    <location>
        <begin position="152"/>
        <end position="196"/>
    </location>
</feature>
<feature type="compositionally biased region" description="Basic and acidic residues" evidence="2">
    <location>
        <begin position="53"/>
        <end position="62"/>
    </location>
</feature>
<accession>A0A812NXU9</accession>
<dbReference type="SUPFAM" id="SSF57997">
    <property type="entry name" value="Tropomyosin"/>
    <property type="match status" value="1"/>
</dbReference>
<organism evidence="3 4">
    <name type="scientific">Symbiodinium natans</name>
    <dbReference type="NCBI Taxonomy" id="878477"/>
    <lineage>
        <taxon>Eukaryota</taxon>
        <taxon>Sar</taxon>
        <taxon>Alveolata</taxon>
        <taxon>Dinophyceae</taxon>
        <taxon>Suessiales</taxon>
        <taxon>Symbiodiniaceae</taxon>
        <taxon>Symbiodinium</taxon>
    </lineage>
</organism>
<proteinExistence type="predicted"/>
<feature type="compositionally biased region" description="Basic and acidic residues" evidence="2">
    <location>
        <begin position="20"/>
        <end position="36"/>
    </location>
</feature>
<evidence type="ECO:0000313" key="4">
    <source>
        <dbReference type="Proteomes" id="UP000604046"/>
    </source>
</evidence>
<dbReference type="AlphaFoldDB" id="A0A812NXU9"/>
<name>A0A812NXU9_9DINO</name>
<dbReference type="EMBL" id="CAJNDS010002080">
    <property type="protein sequence ID" value="CAE7312200.1"/>
    <property type="molecule type" value="Genomic_DNA"/>
</dbReference>
<sequence length="419" mass="47404">MVHVVGPKNHLRLWPDEPAEEWRRSIRDVPLEERRTPRSSTFPSDDAVTFDPECQKRSRKSGENTPSTVDTPGSRRLSDQSTTGSVESQMEDDATTPCIIQSQYDTEMPSVKQPEGTSLLAMLSSRAPSGFEPGGNWRWCAYVEMEFLWQALQEAEKRAQQFKSKYEDACHKHVELETANNKLTDLVAALEQELCQRDDELLDAKDSLMSQSVQCRALQEELQQASGACSGARCSMEKLQHEYEGSCQRLEWAETQNNELTVLVAALQQQLCQRDDELFDAKDSLMSQSVQCRALQEELQQARGACSGARCSMEKLQHEYEGSCQRLERAETQNNELTVLVAALQQQLCQRDDELFDAKDSLMSQSVQCRALQEELQQARGACSGARCSMEKLQHEYEGSCQRLERAETQNNELTVLVV</sequence>
<feature type="region of interest" description="Disordered" evidence="2">
    <location>
        <begin position="1"/>
        <end position="95"/>
    </location>
</feature>
<feature type="compositionally biased region" description="Polar residues" evidence="2">
    <location>
        <begin position="79"/>
        <end position="88"/>
    </location>
</feature>
<evidence type="ECO:0000256" key="2">
    <source>
        <dbReference type="SAM" id="MobiDB-lite"/>
    </source>
</evidence>
<comment type="caution">
    <text evidence="3">The sequence shown here is derived from an EMBL/GenBank/DDBJ whole genome shotgun (WGS) entry which is preliminary data.</text>
</comment>
<evidence type="ECO:0000313" key="3">
    <source>
        <dbReference type="EMBL" id="CAE7312200.1"/>
    </source>
</evidence>
<reference evidence="3" key="1">
    <citation type="submission" date="2021-02" db="EMBL/GenBank/DDBJ databases">
        <authorList>
            <person name="Dougan E. K."/>
            <person name="Rhodes N."/>
            <person name="Thang M."/>
            <person name="Chan C."/>
        </authorList>
    </citation>
    <scope>NUCLEOTIDE SEQUENCE</scope>
</reference>
<keyword evidence="1" id="KW-0175">Coiled coil</keyword>